<evidence type="ECO:0000313" key="3">
    <source>
        <dbReference type="Proteomes" id="UP000092993"/>
    </source>
</evidence>
<feature type="compositionally biased region" description="Low complexity" evidence="1">
    <location>
        <begin position="96"/>
        <end position="116"/>
    </location>
</feature>
<accession>A0A1C7MEY4</accession>
<dbReference type="AlphaFoldDB" id="A0A1C7MEY4"/>
<keyword evidence="3" id="KW-1185">Reference proteome</keyword>
<evidence type="ECO:0000256" key="1">
    <source>
        <dbReference type="SAM" id="MobiDB-lite"/>
    </source>
</evidence>
<dbReference type="Proteomes" id="UP000092993">
    <property type="component" value="Unassembled WGS sequence"/>
</dbReference>
<feature type="region of interest" description="Disordered" evidence="1">
    <location>
        <begin position="84"/>
        <end position="119"/>
    </location>
</feature>
<feature type="region of interest" description="Disordered" evidence="1">
    <location>
        <begin position="16"/>
        <end position="41"/>
    </location>
</feature>
<organism evidence="2 3">
    <name type="scientific">Grifola frondosa</name>
    <name type="common">Maitake</name>
    <name type="synonym">Polyporus frondosus</name>
    <dbReference type="NCBI Taxonomy" id="5627"/>
    <lineage>
        <taxon>Eukaryota</taxon>
        <taxon>Fungi</taxon>
        <taxon>Dikarya</taxon>
        <taxon>Basidiomycota</taxon>
        <taxon>Agaricomycotina</taxon>
        <taxon>Agaricomycetes</taxon>
        <taxon>Polyporales</taxon>
        <taxon>Grifolaceae</taxon>
        <taxon>Grifola</taxon>
    </lineage>
</organism>
<dbReference type="EMBL" id="LUGG01000006">
    <property type="protein sequence ID" value="OBZ73564.1"/>
    <property type="molecule type" value="Genomic_DNA"/>
</dbReference>
<protein>
    <submittedName>
        <fullName evidence="2">Uncharacterized protein</fullName>
    </submittedName>
</protein>
<name>A0A1C7MEY4_GRIFR</name>
<proteinExistence type="predicted"/>
<gene>
    <name evidence="2" type="ORF">A0H81_06527</name>
</gene>
<evidence type="ECO:0000313" key="2">
    <source>
        <dbReference type="EMBL" id="OBZ73564.1"/>
    </source>
</evidence>
<reference evidence="2 3" key="1">
    <citation type="submission" date="2016-03" db="EMBL/GenBank/DDBJ databases">
        <title>Whole genome sequencing of Grifola frondosa 9006-11.</title>
        <authorList>
            <person name="Min B."/>
            <person name="Park H."/>
            <person name="Kim J.-G."/>
            <person name="Cho H."/>
            <person name="Oh Y.-L."/>
            <person name="Kong W.-S."/>
            <person name="Choi I.-G."/>
        </authorList>
    </citation>
    <scope>NUCLEOTIDE SEQUENCE [LARGE SCALE GENOMIC DNA]</scope>
    <source>
        <strain evidence="2 3">9006-11</strain>
    </source>
</reference>
<comment type="caution">
    <text evidence="2">The sequence shown here is derived from an EMBL/GenBank/DDBJ whole genome shotgun (WGS) entry which is preliminary data.</text>
</comment>
<sequence>MATFYSSFFSSGLLAPDAQSLRDRTPQPPSPSTPRQSLRALPVEEDDIFHFEYDAPPMASLRRRRSSLTVAASPVAVYKSSSSSNALRAAHRQARLRSGSNASTSDTSTASISPPTFVGRLRSGSLGTALRYAPPGPAAPCRAYHTASSPRPPLPLLDNCSFLSPGAEDAALPSSPGYPCGDSSVVMLVDDATDAEEDEPMKEN</sequence>